<dbReference type="CDD" id="cd00075">
    <property type="entry name" value="HATPase"/>
    <property type="match status" value="1"/>
</dbReference>
<dbReference type="InterPro" id="IPR004358">
    <property type="entry name" value="Sig_transdc_His_kin-like_C"/>
</dbReference>
<evidence type="ECO:0000259" key="16">
    <source>
        <dbReference type="PROSITE" id="PS50109"/>
    </source>
</evidence>
<dbReference type="Pfam" id="PF02518">
    <property type="entry name" value="HATPase_c"/>
    <property type="match status" value="1"/>
</dbReference>
<dbReference type="GO" id="GO:0000155">
    <property type="term" value="F:phosphorelay sensor kinase activity"/>
    <property type="evidence" value="ECO:0007669"/>
    <property type="project" value="InterPro"/>
</dbReference>
<dbReference type="InterPro" id="IPR003661">
    <property type="entry name" value="HisK_dim/P_dom"/>
</dbReference>
<dbReference type="PANTHER" id="PTHR45528">
    <property type="entry name" value="SENSOR HISTIDINE KINASE CPXA"/>
    <property type="match status" value="1"/>
</dbReference>
<dbReference type="PRINTS" id="PR00344">
    <property type="entry name" value="BCTRLSENSOR"/>
</dbReference>
<feature type="transmembrane region" description="Helical" evidence="15">
    <location>
        <begin position="21"/>
        <end position="42"/>
    </location>
</feature>
<evidence type="ECO:0000256" key="6">
    <source>
        <dbReference type="ARBA" id="ARBA00022679"/>
    </source>
</evidence>
<dbReference type="CDD" id="cd00082">
    <property type="entry name" value="HisKA"/>
    <property type="match status" value="1"/>
</dbReference>
<dbReference type="FunFam" id="3.30.565.10:FF:000006">
    <property type="entry name" value="Sensor histidine kinase WalK"/>
    <property type="match status" value="1"/>
</dbReference>
<dbReference type="STRING" id="29563.SAMN02983006_00926"/>
<dbReference type="SMART" id="SM00304">
    <property type="entry name" value="HAMP"/>
    <property type="match status" value="1"/>
</dbReference>
<keyword evidence="10" id="KW-0067">ATP-binding</keyword>
<protein>
    <recommendedName>
        <fullName evidence="3">histidine kinase</fullName>
        <ecNumber evidence="3">2.7.13.3</ecNumber>
    </recommendedName>
</protein>
<keyword evidence="9 18" id="KW-0418">Kinase</keyword>
<evidence type="ECO:0000259" key="17">
    <source>
        <dbReference type="PROSITE" id="PS50885"/>
    </source>
</evidence>
<dbReference type="GO" id="GO:0005886">
    <property type="term" value="C:plasma membrane"/>
    <property type="evidence" value="ECO:0007669"/>
    <property type="project" value="UniProtKB-SubCell"/>
</dbReference>
<dbReference type="Pfam" id="PF00672">
    <property type="entry name" value="HAMP"/>
    <property type="match status" value="1"/>
</dbReference>
<keyword evidence="11 15" id="KW-1133">Transmembrane helix</keyword>
<evidence type="ECO:0000256" key="4">
    <source>
        <dbReference type="ARBA" id="ARBA00022475"/>
    </source>
</evidence>
<dbReference type="Gene3D" id="1.10.287.130">
    <property type="match status" value="1"/>
</dbReference>
<evidence type="ECO:0000256" key="13">
    <source>
        <dbReference type="ARBA" id="ARBA00023136"/>
    </source>
</evidence>
<evidence type="ECO:0000256" key="10">
    <source>
        <dbReference type="ARBA" id="ARBA00022840"/>
    </source>
</evidence>
<dbReference type="InterPro" id="IPR003660">
    <property type="entry name" value="HAMP_dom"/>
</dbReference>
<keyword evidence="13 15" id="KW-0472">Membrane</keyword>
<dbReference type="PROSITE" id="PS50885">
    <property type="entry name" value="HAMP"/>
    <property type="match status" value="1"/>
</dbReference>
<evidence type="ECO:0000313" key="19">
    <source>
        <dbReference type="Proteomes" id="UP000199006"/>
    </source>
</evidence>
<dbReference type="CDD" id="cd06225">
    <property type="entry name" value="HAMP"/>
    <property type="match status" value="1"/>
</dbReference>
<dbReference type="SMART" id="SM00388">
    <property type="entry name" value="HisKA"/>
    <property type="match status" value="1"/>
</dbReference>
<dbReference type="InterPro" id="IPR005467">
    <property type="entry name" value="His_kinase_dom"/>
</dbReference>
<evidence type="ECO:0000313" key="18">
    <source>
        <dbReference type="EMBL" id="SFL35665.1"/>
    </source>
</evidence>
<feature type="coiled-coil region" evidence="14">
    <location>
        <begin position="273"/>
        <end position="311"/>
    </location>
</feature>
<reference evidence="18 19" key="1">
    <citation type="submission" date="2016-10" db="EMBL/GenBank/DDBJ databases">
        <authorList>
            <person name="de Groot N.N."/>
        </authorList>
    </citation>
    <scope>NUCLEOTIDE SEQUENCE [LARGE SCALE GENOMIC DNA]</scope>
    <source>
        <strain evidence="18 19">ATCC 51327</strain>
    </source>
</reference>
<evidence type="ECO:0000256" key="11">
    <source>
        <dbReference type="ARBA" id="ARBA00022989"/>
    </source>
</evidence>
<dbReference type="EMBL" id="FOTI01000009">
    <property type="protein sequence ID" value="SFL35665.1"/>
    <property type="molecule type" value="Genomic_DNA"/>
</dbReference>
<keyword evidence="7 15" id="KW-0812">Transmembrane</keyword>
<dbReference type="EC" id="2.7.13.3" evidence="3"/>
<proteinExistence type="predicted"/>
<dbReference type="PANTHER" id="PTHR45528:SF1">
    <property type="entry name" value="SENSOR HISTIDINE KINASE CPXA"/>
    <property type="match status" value="1"/>
</dbReference>
<dbReference type="AlphaFoldDB" id="A0A1I4H0F7"/>
<dbReference type="Pfam" id="PF00512">
    <property type="entry name" value="HisKA"/>
    <property type="match status" value="1"/>
</dbReference>
<keyword evidence="5" id="KW-0597">Phosphoprotein</keyword>
<dbReference type="Proteomes" id="UP000199006">
    <property type="component" value="Unassembled WGS sequence"/>
</dbReference>
<feature type="transmembrane region" description="Helical" evidence="15">
    <location>
        <begin position="157"/>
        <end position="180"/>
    </location>
</feature>
<evidence type="ECO:0000256" key="3">
    <source>
        <dbReference type="ARBA" id="ARBA00012438"/>
    </source>
</evidence>
<dbReference type="FunFam" id="1.10.287.130:FF:000001">
    <property type="entry name" value="Two-component sensor histidine kinase"/>
    <property type="match status" value="1"/>
</dbReference>
<evidence type="ECO:0000256" key="9">
    <source>
        <dbReference type="ARBA" id="ARBA00022777"/>
    </source>
</evidence>
<dbReference type="OrthoDB" id="9786919at2"/>
<dbReference type="SMART" id="SM00387">
    <property type="entry name" value="HATPase_c"/>
    <property type="match status" value="1"/>
</dbReference>
<dbReference type="Gene3D" id="3.30.565.10">
    <property type="entry name" value="Histidine kinase-like ATPase, C-terminal domain"/>
    <property type="match status" value="1"/>
</dbReference>
<comment type="catalytic activity">
    <reaction evidence="1">
        <text>ATP + protein L-histidine = ADP + protein N-phospho-L-histidine.</text>
        <dbReference type="EC" id="2.7.13.3"/>
    </reaction>
</comment>
<feature type="domain" description="Histidine kinase" evidence="16">
    <location>
        <begin position="243"/>
        <end position="459"/>
    </location>
</feature>
<evidence type="ECO:0000256" key="8">
    <source>
        <dbReference type="ARBA" id="ARBA00022741"/>
    </source>
</evidence>
<dbReference type="SUPFAM" id="SSF158472">
    <property type="entry name" value="HAMP domain-like"/>
    <property type="match status" value="1"/>
</dbReference>
<keyword evidence="8" id="KW-0547">Nucleotide-binding</keyword>
<comment type="subcellular location">
    <subcellularLocation>
        <location evidence="2">Cell membrane</location>
        <topology evidence="2">Multi-pass membrane protein</topology>
    </subcellularLocation>
</comment>
<dbReference type="GO" id="GO:0005524">
    <property type="term" value="F:ATP binding"/>
    <property type="evidence" value="ECO:0007669"/>
    <property type="project" value="UniProtKB-KW"/>
</dbReference>
<evidence type="ECO:0000256" key="15">
    <source>
        <dbReference type="SAM" id="Phobius"/>
    </source>
</evidence>
<keyword evidence="12" id="KW-0902">Two-component regulatory system</keyword>
<dbReference type="InterPro" id="IPR036890">
    <property type="entry name" value="HATPase_C_sf"/>
</dbReference>
<keyword evidence="6" id="KW-0808">Transferase</keyword>
<feature type="domain" description="HAMP" evidence="17">
    <location>
        <begin position="182"/>
        <end position="235"/>
    </location>
</feature>
<dbReference type="PROSITE" id="PS50109">
    <property type="entry name" value="HIS_KIN"/>
    <property type="match status" value="1"/>
</dbReference>
<keyword evidence="14" id="KW-0175">Coiled coil</keyword>
<dbReference type="InterPro" id="IPR003594">
    <property type="entry name" value="HATPase_dom"/>
</dbReference>
<evidence type="ECO:0000256" key="2">
    <source>
        <dbReference type="ARBA" id="ARBA00004651"/>
    </source>
</evidence>
<dbReference type="SUPFAM" id="SSF47384">
    <property type="entry name" value="Homodimeric domain of signal transducing histidine kinase"/>
    <property type="match status" value="1"/>
</dbReference>
<dbReference type="Gene3D" id="6.10.340.10">
    <property type="match status" value="1"/>
</dbReference>
<evidence type="ECO:0000256" key="7">
    <source>
        <dbReference type="ARBA" id="ARBA00022692"/>
    </source>
</evidence>
<evidence type="ECO:0000256" key="14">
    <source>
        <dbReference type="SAM" id="Coils"/>
    </source>
</evidence>
<gene>
    <name evidence="18" type="ORF">SAMN02983006_00926</name>
</gene>
<organism evidence="18 19">
    <name type="scientific">Halanaerobium salsuginis</name>
    <dbReference type="NCBI Taxonomy" id="29563"/>
    <lineage>
        <taxon>Bacteria</taxon>
        <taxon>Bacillati</taxon>
        <taxon>Bacillota</taxon>
        <taxon>Clostridia</taxon>
        <taxon>Halanaerobiales</taxon>
        <taxon>Halanaerobiaceae</taxon>
        <taxon>Halanaerobium</taxon>
    </lineage>
</organism>
<accession>A0A1I4H0F7</accession>
<dbReference type="SUPFAM" id="SSF55874">
    <property type="entry name" value="ATPase domain of HSP90 chaperone/DNA topoisomerase II/histidine kinase"/>
    <property type="match status" value="1"/>
</dbReference>
<dbReference type="InterPro" id="IPR050398">
    <property type="entry name" value="HssS/ArlS-like"/>
</dbReference>
<keyword evidence="4" id="KW-1003">Cell membrane</keyword>
<sequence length="460" mass="52584">MFNFFSKKSKISWKITIMYALMFMMLLFFINISIYCFLSLFIDGNIKKSINNTSEFVLSQLSILGDPIDYFDADILQEISRSEENIFFRALDGEGNTKAQSRYLQGMKIPISSDITQFRSGDRMLSVKTFELKNFAFSRGFLQVVRDITFEKNFLDFLILVLMVAAAIGALISVLLGYLTTKRMLSPINKITETAREIGSSDLGRRLSVSGPDDEIKKLALTFNSMLDRLEQSFKKQKQFVSDASHELRTPLSVIKGYVDLLDRWGKEKEEVRDEAIQAIKAEAENMKHLMENLLLLARADDSELKKEEEEFSFNELIAEIIKEFQLLASEIEFEFDAAAKIKLLADKNLFKQLLRIFLDNAVKFSSQGSSIVIKLDKMKNDYFYFSIADEGPGIKETDLPYVFDRFYQADKSRTRKKEGSGLGLAIARQIVDSYQGKIEVESEPGHGTKFIIKLPLKNC</sequence>
<evidence type="ECO:0000256" key="5">
    <source>
        <dbReference type="ARBA" id="ARBA00022553"/>
    </source>
</evidence>
<evidence type="ECO:0000256" key="1">
    <source>
        <dbReference type="ARBA" id="ARBA00000085"/>
    </source>
</evidence>
<name>A0A1I4H0F7_9FIRM</name>
<keyword evidence="19" id="KW-1185">Reference proteome</keyword>
<dbReference type="RefSeq" id="WP_089860413.1">
    <property type="nucleotide sequence ID" value="NZ_FOTI01000009.1"/>
</dbReference>
<evidence type="ECO:0000256" key="12">
    <source>
        <dbReference type="ARBA" id="ARBA00023012"/>
    </source>
</evidence>
<dbReference type="InterPro" id="IPR036097">
    <property type="entry name" value="HisK_dim/P_sf"/>
</dbReference>